<name>A0A3Q9QYE4_9BACI</name>
<keyword evidence="2" id="KW-1185">Reference proteome</keyword>
<proteinExistence type="predicted"/>
<reference evidence="1 2" key="1">
    <citation type="submission" date="2017-07" db="EMBL/GenBank/DDBJ databases">
        <title>The complete genome sequence of Bacillus mesonae strain H20-5, an efficient strain improving plant abiotic stress resistance.</title>
        <authorList>
            <person name="Kim S.Y."/>
            <person name="Song H."/>
            <person name="Sang M.K."/>
            <person name="Weon H.-Y."/>
            <person name="Song J."/>
        </authorList>
    </citation>
    <scope>NUCLEOTIDE SEQUENCE [LARGE SCALE GENOMIC DNA]</scope>
    <source>
        <strain evidence="1 2">H20-5</strain>
    </source>
</reference>
<accession>A0A3Q9QYE4</accession>
<dbReference type="Proteomes" id="UP000282892">
    <property type="component" value="Chromosome"/>
</dbReference>
<evidence type="ECO:0000313" key="2">
    <source>
        <dbReference type="Proteomes" id="UP000282892"/>
    </source>
</evidence>
<evidence type="ECO:0000313" key="1">
    <source>
        <dbReference type="EMBL" id="AZU64510.1"/>
    </source>
</evidence>
<dbReference type="EMBL" id="CP022572">
    <property type="protein sequence ID" value="AZU64510.1"/>
    <property type="molecule type" value="Genomic_DNA"/>
</dbReference>
<gene>
    <name evidence="1" type="ORF">CHR53_26590</name>
</gene>
<protein>
    <submittedName>
        <fullName evidence="1">Uncharacterized protein</fullName>
    </submittedName>
</protein>
<dbReference type="KEGG" id="nmk:CHR53_26590"/>
<sequence length="68" mass="7993">MHGWMVMRVDGSCTLLVKFPRWRVFFFQGLVDVGYLMSKLDFRLGASYLASKLDFLLQTATRRLLLYL</sequence>
<dbReference type="AlphaFoldDB" id="A0A3Q9QYE4"/>
<organism evidence="1 2">
    <name type="scientific">Neobacillus mesonae</name>
    <dbReference type="NCBI Taxonomy" id="1193713"/>
    <lineage>
        <taxon>Bacteria</taxon>
        <taxon>Bacillati</taxon>
        <taxon>Bacillota</taxon>
        <taxon>Bacilli</taxon>
        <taxon>Bacillales</taxon>
        <taxon>Bacillaceae</taxon>
        <taxon>Neobacillus</taxon>
    </lineage>
</organism>